<dbReference type="InterPro" id="IPR036116">
    <property type="entry name" value="FN3_sf"/>
</dbReference>
<evidence type="ECO:0000256" key="4">
    <source>
        <dbReference type="SAM" id="MobiDB-lite"/>
    </source>
</evidence>
<feature type="compositionally biased region" description="Acidic residues" evidence="4">
    <location>
        <begin position="1453"/>
        <end position="1474"/>
    </location>
</feature>
<dbReference type="SUPFAM" id="SSF49265">
    <property type="entry name" value="Fibronectin type III"/>
    <property type="match status" value="2"/>
</dbReference>
<evidence type="ECO:0000313" key="7">
    <source>
        <dbReference type="EMBL" id="TWD16553.1"/>
    </source>
</evidence>
<dbReference type="Gene3D" id="2.60.40.10">
    <property type="entry name" value="Immunoglobulins"/>
    <property type="match status" value="3"/>
</dbReference>
<feature type="compositionally biased region" description="Basic and acidic residues" evidence="4">
    <location>
        <begin position="423"/>
        <end position="449"/>
    </location>
</feature>
<keyword evidence="8" id="KW-1185">Reference proteome</keyword>
<keyword evidence="5" id="KW-0472">Membrane</keyword>
<keyword evidence="5" id="KW-1133">Transmembrane helix</keyword>
<keyword evidence="2" id="KW-0378">Hydrolase</keyword>
<dbReference type="RefSeq" id="WP_144854620.1">
    <property type="nucleotide sequence ID" value="NZ_BAAAYT010000001.1"/>
</dbReference>
<feature type="region of interest" description="Disordered" evidence="4">
    <location>
        <begin position="1421"/>
        <end position="1481"/>
    </location>
</feature>
<name>A0A560WFU0_9MICO</name>
<keyword evidence="1" id="KW-0677">Repeat</keyword>
<feature type="transmembrane region" description="Helical" evidence="5">
    <location>
        <begin position="21"/>
        <end position="39"/>
    </location>
</feature>
<evidence type="ECO:0000313" key="8">
    <source>
        <dbReference type="Proteomes" id="UP000315628"/>
    </source>
</evidence>
<evidence type="ECO:0000256" key="5">
    <source>
        <dbReference type="SAM" id="Phobius"/>
    </source>
</evidence>
<gene>
    <name evidence="7" type="ORF">FB557_0076</name>
</gene>
<dbReference type="OrthoDB" id="5241356at2"/>
<dbReference type="PROSITE" id="PS50853">
    <property type="entry name" value="FN3"/>
    <property type="match status" value="3"/>
</dbReference>
<feature type="region of interest" description="Disordered" evidence="4">
    <location>
        <begin position="417"/>
        <end position="452"/>
    </location>
</feature>
<keyword evidence="3" id="KW-0119">Carbohydrate metabolism</keyword>
<evidence type="ECO:0000256" key="3">
    <source>
        <dbReference type="ARBA" id="ARBA00023326"/>
    </source>
</evidence>
<feature type="domain" description="Fibronectin type-III" evidence="6">
    <location>
        <begin position="1575"/>
        <end position="1665"/>
    </location>
</feature>
<organism evidence="7 8">
    <name type="scientific">Marihabitans asiaticum</name>
    <dbReference type="NCBI Taxonomy" id="415218"/>
    <lineage>
        <taxon>Bacteria</taxon>
        <taxon>Bacillati</taxon>
        <taxon>Actinomycetota</taxon>
        <taxon>Actinomycetes</taxon>
        <taxon>Micrococcales</taxon>
        <taxon>Intrasporangiaceae</taxon>
        <taxon>Marihabitans</taxon>
    </lineage>
</organism>
<dbReference type="PANTHER" id="PTHR13817">
    <property type="entry name" value="TITIN"/>
    <property type="match status" value="1"/>
</dbReference>
<feature type="domain" description="Fibronectin type-III" evidence="6">
    <location>
        <begin position="1762"/>
        <end position="1863"/>
    </location>
</feature>
<proteinExistence type="predicted"/>
<keyword evidence="2" id="KW-0326">Glycosidase</keyword>
<feature type="region of interest" description="Disordered" evidence="4">
    <location>
        <begin position="1574"/>
        <end position="1597"/>
    </location>
</feature>
<dbReference type="GO" id="GO:0000272">
    <property type="term" value="P:polysaccharide catabolic process"/>
    <property type="evidence" value="ECO:0007669"/>
    <property type="project" value="UniProtKB-KW"/>
</dbReference>
<sequence length="2164" mass="225834">MSTRAAREQGARQGSGRTRTIASATAVALVAGGLTYAAVRSEGETVHRSDLDDGGVWVTSAQQARFGRLNTAIKQLDAGVSADVAEDTSIDVLQDEDAVLGVAAGNQLVPIDTRTAQASTSSTAAPAASSGTELRVYEPSTVDMRGGTVAMVEPKSGKVWAARFDPATGVRDLAGLSTSGKPAVTVGGVAALAVGVDGAVHAVSGETGKVATIPVTDGELGKPTTETIDGLQAKAVDISAVGSTWVVYDPTEDAVHVKGRDEAITGAGGGVTDEGGMAYAALQVPGSRADAVGIAGQAQAVRVPIGDASVGAGVQLTDRTAGAAAKVTRPVVSGGCLHAAWAANERVYYGADCAGQEAQDGEDAAPSATVELERPKGDEVRAGVKFRQNRRQLVLNDLDTGGVWDLSQAPERIDNWDSLVQPKRKDDTKNKDENLVNDELLKQPPKAEPDNLTVRAGTTSKLHVLDNDSDSSGAILAIAPKDLTQPSGDKASASVSGDSQSVDVAVAQDAAGSSFELSYKVNNGKATSEKAVVRVSVVGDDVNNPPALRPGKKTLSETTYPVLPGKQVEVSALGDWRDPESDPVTLEATDPGSTVDGSGKLTVVGSDETGKRTVEYAVDDGRGGRAKGEAKLTVLDPVDGELVAPKTQPDVVRAVVGKPVQIEPLANDVPGADPSDPDATLQLASEITGKGDLTVDTDLDTGVVTITPNTAGVQELSYAGRVGGGVSSGRIRLDVEAAPDKDVPPVAIPDTATVRDQAPTMVDVLANDYSPRADVLVTKSVDIVGASSWLRPTIYQGRWVRLEALSPVPLESGGEPRTGKVRYTVSDGSKTATATISVVQKPALDTELPVVEDDEAVVRAGDTVTIPVLDNDTMASGVPLTVVPGSVKVVDGEGDAFTSGNLVRYVPPSRVTEQRSVVLEYAAQPEGVTSLAQSARVRVQVNPDPTEVSPNRGPSARSFSASVVAGERLTITVPTSGVDPDGDTVTINGIVGEGGDTIDLTQGRITTVGASTIVYEAYPRSAGTEVITYEVVDRFGARSQGFVRVGVVQPGDPQPPVAVLDEVVAQPGRTVNVSVLKNDLIARGDPVNVEYEELNTAEALEGWSVDTETYEVRTTAPDEGAPVHQMTYGIDNGIFDPSRASVLVRGQEGWVNPPTAVDDVARPKKDQTSAVVDVLDNDYDIDSTSAQLSVDRVLSEHASVEGNQVRVQVLDHPHVVPYVITDADDAEAMALIYVPTGDDGKPFLVPDKVIGMDADSTEQVSIGDYVKSPRDRPVKITAAATVSTSPQDHLTAEVTGTDSIELTSRNGYVGPAALMLEVSDQQTDAQSTEEKKDFGTAYVTIPVQVGPQIPLLRCPVGFDVTLYAAGRARDLDIPSLCHAWVPIGTNLADAEFEADWESEPAGVQMEQQDDGGRRVLLRADADAPGGQGQLTVRAKGAPDAEAGQIGVRVVPQEPEEDESDEEQDENEQEEDEPEPQVPMPRLRPVSIEGLEAGESQTIDLRGYLESPLEDPACTIEAAAVESGEGLKATSSGCELTVTAGERPSRTGTIGLVVSDGPDRQAEGRARVTMLGTPSAPTAVSASADRDTGSQASVRFAPPEYTGGARVSEYRVEWDGGSTTCQASPCTITGLTNGQEYTFTVRAVTSVGEGERSKASNPVTPDTRPGAVTGVRMTGRGDGFVEVSWSGVQNKGSDPVRYTVRAVDAAGRVRTQSTGAPSTGPVRISGLDNNQVQNVQVQAVNKAGAGPFSSSVRMQSAGTPAAVPAPKVTARGATAADNSASLQISWPAVSANGPDLTRYTLYRRAKGGSWAQVTTTSPNARTASTTVPYDGKTYDFVVTATNGADKTSPMANPASFSSNGIPQTPKVTASTPSADYKARWVVTLGSSRSSGYSQIRWQTSSGRSGTRTCGPCSGQVVIGSPALSSASAAESPETVTVTAVNAAGKASSAARSNQYTVYGPTRAPTTGSGAGWANSKNSTKVSFSWVNHANGRPLTRQQVEILEPAGARRTVDRGASSGTITVDAGGYDRTVRIRVRNYSAAGWSPWHEESGRSAQAPAQPAIPSVSMGEVFLGATDACKNNYRCHRPRFTLRDMKAGQYGLRCWANNDNGEPFYSRSNVVTVTGPTSWRWSGPNMCGLTTNNSTIRIQLFGGPSGTVTSGWHPWR</sequence>
<comment type="caution">
    <text evidence="7">The sequence shown here is derived from an EMBL/GenBank/DDBJ whole genome shotgun (WGS) entry which is preliminary data.</text>
</comment>
<dbReference type="PANTHER" id="PTHR13817:SF151">
    <property type="entry name" value="TITIN"/>
    <property type="match status" value="1"/>
</dbReference>
<protein>
    <submittedName>
        <fullName evidence="7">Fibronectin type III domain protein</fullName>
    </submittedName>
</protein>
<dbReference type="InterPro" id="IPR013783">
    <property type="entry name" value="Ig-like_fold"/>
</dbReference>
<feature type="region of interest" description="Disordered" evidence="4">
    <location>
        <begin position="480"/>
        <end position="500"/>
    </location>
</feature>
<dbReference type="InterPro" id="IPR003961">
    <property type="entry name" value="FN3_dom"/>
</dbReference>
<evidence type="ECO:0000259" key="6">
    <source>
        <dbReference type="PROSITE" id="PS50853"/>
    </source>
</evidence>
<dbReference type="SMART" id="SM00060">
    <property type="entry name" value="FN3"/>
    <property type="match status" value="3"/>
</dbReference>
<evidence type="ECO:0000256" key="2">
    <source>
        <dbReference type="ARBA" id="ARBA00023295"/>
    </source>
</evidence>
<feature type="domain" description="Fibronectin type-III" evidence="6">
    <location>
        <begin position="1666"/>
        <end position="1761"/>
    </location>
</feature>
<dbReference type="Pfam" id="PF00041">
    <property type="entry name" value="fn3"/>
    <property type="match status" value="1"/>
</dbReference>
<dbReference type="Proteomes" id="UP000315628">
    <property type="component" value="Unassembled WGS sequence"/>
</dbReference>
<accession>A0A560WFU0</accession>
<keyword evidence="5" id="KW-0812">Transmembrane</keyword>
<reference evidence="7 8" key="1">
    <citation type="submission" date="2019-06" db="EMBL/GenBank/DDBJ databases">
        <title>Sequencing the genomes of 1000 actinobacteria strains.</title>
        <authorList>
            <person name="Klenk H.-P."/>
        </authorList>
    </citation>
    <scope>NUCLEOTIDE SEQUENCE [LARGE SCALE GENOMIC DNA]</scope>
    <source>
        <strain evidence="7 8">DSM 18935</strain>
    </source>
</reference>
<dbReference type="Pfam" id="PF17963">
    <property type="entry name" value="Big_9"/>
    <property type="match status" value="3"/>
</dbReference>
<dbReference type="EMBL" id="VIUW01000001">
    <property type="protein sequence ID" value="TWD16553.1"/>
    <property type="molecule type" value="Genomic_DNA"/>
</dbReference>
<dbReference type="GO" id="GO:0016798">
    <property type="term" value="F:hydrolase activity, acting on glycosyl bonds"/>
    <property type="evidence" value="ECO:0007669"/>
    <property type="project" value="UniProtKB-KW"/>
</dbReference>
<dbReference type="InterPro" id="IPR050964">
    <property type="entry name" value="Striated_Muscle_Regulatory"/>
</dbReference>
<evidence type="ECO:0000256" key="1">
    <source>
        <dbReference type="ARBA" id="ARBA00022737"/>
    </source>
</evidence>
<keyword evidence="3" id="KW-0624">Polysaccharide degradation</keyword>
<dbReference type="CDD" id="cd00063">
    <property type="entry name" value="FN3"/>
    <property type="match status" value="2"/>
</dbReference>